<dbReference type="PANTHER" id="PTHR40114:SF1">
    <property type="entry name" value="SLR0698 PROTEIN"/>
    <property type="match status" value="1"/>
</dbReference>
<dbReference type="InterPro" id="IPR012042">
    <property type="entry name" value="NeuTTM/CthTTM-like"/>
</dbReference>
<sequence length="156" mass="17902">MAKEIERKFLIKRELWQPKGEGVSIRQGYLSLEPERTVRVRLKGERGFLTIKGKNHGISRMEMEYEIPAKEAAQLLDELCLRPLVEKTRYTESYQGQQWEIDIFAGDNAGLAVAEAELESEAAELVLPDWAGQEVSGDARYYNSSLIHNPYKNWQS</sequence>
<dbReference type="CDD" id="cd07891">
    <property type="entry name" value="CYTH-like_CthTTM-like_1"/>
    <property type="match status" value="1"/>
</dbReference>
<dbReference type="PANTHER" id="PTHR40114">
    <property type="entry name" value="SLR0698 PROTEIN"/>
    <property type="match status" value="1"/>
</dbReference>
<proteinExistence type="predicted"/>
<feature type="domain" description="CYTH" evidence="2">
    <location>
        <begin position="2"/>
        <end position="148"/>
    </location>
</feature>
<gene>
    <name evidence="3" type="ORF">FYJ84_08600</name>
</gene>
<dbReference type="AlphaFoldDB" id="A0A6I2UJ58"/>
<dbReference type="PIRSF" id="PIRSF016487">
    <property type="entry name" value="CYTH_UCP016487"/>
    <property type="match status" value="1"/>
</dbReference>
<dbReference type="Gene3D" id="2.40.320.10">
    <property type="entry name" value="Hypothetical Protein Pfu-838710-001"/>
    <property type="match status" value="1"/>
</dbReference>
<comment type="caution">
    <text evidence="3">The sequence shown here is derived from an EMBL/GenBank/DDBJ whole genome shotgun (WGS) entry which is preliminary data.</text>
</comment>
<dbReference type="Proteomes" id="UP000433181">
    <property type="component" value="Unassembled WGS sequence"/>
</dbReference>
<dbReference type="RefSeq" id="WP_154407205.1">
    <property type="nucleotide sequence ID" value="NZ_JAQXJM010000075.1"/>
</dbReference>
<name>A0A6I2UJ58_9FIRM</name>
<dbReference type="EMBL" id="VUNR01000015">
    <property type="protein sequence ID" value="MSU09042.1"/>
    <property type="molecule type" value="Genomic_DNA"/>
</dbReference>
<feature type="active site" description="Proton acceptor" evidence="1">
    <location>
        <position position="29"/>
    </location>
</feature>
<evidence type="ECO:0000313" key="4">
    <source>
        <dbReference type="Proteomes" id="UP000433181"/>
    </source>
</evidence>
<accession>A0A6I2UJ58</accession>
<organism evidence="3 4">
    <name type="scientific">Anaerovibrio slackiae</name>
    <dbReference type="NCBI Taxonomy" id="2652309"/>
    <lineage>
        <taxon>Bacteria</taxon>
        <taxon>Bacillati</taxon>
        <taxon>Bacillota</taxon>
        <taxon>Negativicutes</taxon>
        <taxon>Selenomonadales</taxon>
        <taxon>Selenomonadaceae</taxon>
        <taxon>Anaerovibrio</taxon>
    </lineage>
</organism>
<dbReference type="SUPFAM" id="SSF55154">
    <property type="entry name" value="CYTH-like phosphatases"/>
    <property type="match status" value="1"/>
</dbReference>
<dbReference type="Pfam" id="PF01928">
    <property type="entry name" value="CYTH"/>
    <property type="match status" value="1"/>
</dbReference>
<protein>
    <submittedName>
        <fullName evidence="3">CYTH domain-containing protein</fullName>
    </submittedName>
</protein>
<dbReference type="SMART" id="SM01118">
    <property type="entry name" value="CYTH"/>
    <property type="match status" value="1"/>
</dbReference>
<reference evidence="3 4" key="1">
    <citation type="submission" date="2019-08" db="EMBL/GenBank/DDBJ databases">
        <title>In-depth cultivation of the pig gut microbiome towards novel bacterial diversity and tailored functional studies.</title>
        <authorList>
            <person name="Wylensek D."/>
            <person name="Hitch T.C.A."/>
            <person name="Clavel T."/>
        </authorList>
    </citation>
    <scope>NUCLEOTIDE SEQUENCE [LARGE SCALE GENOMIC DNA]</scope>
    <source>
        <strain evidence="3 4">WCA-693-APC-5D-A</strain>
    </source>
</reference>
<dbReference type="InterPro" id="IPR033469">
    <property type="entry name" value="CYTH-like_dom_sf"/>
</dbReference>
<keyword evidence="4" id="KW-1185">Reference proteome</keyword>
<dbReference type="PROSITE" id="PS51707">
    <property type="entry name" value="CYTH"/>
    <property type="match status" value="1"/>
</dbReference>
<dbReference type="InterPro" id="IPR023577">
    <property type="entry name" value="CYTH_domain"/>
</dbReference>
<evidence type="ECO:0000256" key="1">
    <source>
        <dbReference type="PIRSR" id="PIRSR016487-1"/>
    </source>
</evidence>
<evidence type="ECO:0000313" key="3">
    <source>
        <dbReference type="EMBL" id="MSU09042.1"/>
    </source>
</evidence>
<dbReference type="GeneID" id="96778975"/>
<evidence type="ECO:0000259" key="2">
    <source>
        <dbReference type="PROSITE" id="PS51707"/>
    </source>
</evidence>